<dbReference type="PANTHER" id="PTHR33913">
    <property type="entry name" value="ALEURONE LAYER MORPHOGENESIS PROTEIN"/>
    <property type="match status" value="1"/>
</dbReference>
<dbReference type="Pfam" id="PF25502">
    <property type="entry name" value="DUF7915"/>
    <property type="match status" value="1"/>
</dbReference>
<dbReference type="InParanoid" id="F6HYR2"/>
<protein>
    <recommendedName>
        <fullName evidence="7">DRBM domain-containing protein</fullName>
    </recommendedName>
</protein>
<dbReference type="FunCoup" id="F6HYR2">
    <property type="interactions" value="347"/>
</dbReference>
<dbReference type="eggNOG" id="ENOG502QVPK">
    <property type="taxonomic scope" value="Eukaryota"/>
</dbReference>
<evidence type="ECO:0000259" key="3">
    <source>
        <dbReference type="Pfam" id="PF25500"/>
    </source>
</evidence>
<dbReference type="HOGENOM" id="CLU_023071_0_0_1"/>
<evidence type="ECO:0008006" key="7">
    <source>
        <dbReference type="Google" id="ProtNLM"/>
    </source>
</evidence>
<keyword evidence="6" id="KW-1185">Reference proteome</keyword>
<dbReference type="SMR" id="F6HYR2"/>
<proteinExistence type="predicted"/>
<sequence length="546" mass="60697">MVSPDVGSVEDVVRALLEYLVDPLLPAKSSSRSTPSLSQQQSVAKQVHAVVLLYNYYHRKQHQQLEFLGFEPFCKLAVVLKPSLLSHMKLMQILKTGELDDLENHLSATEKMVMDACDISTSLNASKDVPNTEGWPISKVTVFLVDSRKENCVLLFSSVTQGVWSVIEKDVDATNHSLEGVKQIYRKKRTTKKSTRDETGSDEASLQQLAFSAVKKAADNPCMVCPQNEDDAEVNKKRVGSDRYLSTADVLGNKSSGTDTESPRWKYSNNESRSKSLPNSVEVNLHQKEMTLFTARDLNAAATGAMAKEGIANSVMTPCTTSCRGEKVANGGEICNFIMPDQDGMLIEDRALVTYESNSEHLDKLQITIASKEKLLSQTALKVLLRKRDRLSHQQRKLEDEIAQCDKNIQTILDGGEDDLALKIESILEFCNDACPQTRDRTYRHLEDQESPQHIKRKRLSEAILNIQKSCQELDGICYENNWILPTYRVSLLDGKSEGTVSVKGVDFEISVVGEPCDTPREARESAAAQMLAKLQSMATAAAGRF</sequence>
<keyword evidence="1" id="KW-0175">Coiled coil</keyword>
<evidence type="ECO:0000313" key="5">
    <source>
        <dbReference type="EMBL" id="CCB59826.1"/>
    </source>
</evidence>
<dbReference type="InterPro" id="IPR057235">
    <property type="entry name" value="DUF7913"/>
</dbReference>
<evidence type="ECO:0000259" key="4">
    <source>
        <dbReference type="Pfam" id="PF25502"/>
    </source>
</evidence>
<feature type="compositionally biased region" description="Polar residues" evidence="2">
    <location>
        <begin position="267"/>
        <end position="279"/>
    </location>
</feature>
<dbReference type="EMBL" id="FN596500">
    <property type="protein sequence ID" value="CCB59826.1"/>
    <property type="molecule type" value="Genomic_DNA"/>
</dbReference>
<reference evidence="6" key="1">
    <citation type="journal article" date="2007" name="Nature">
        <title>The grapevine genome sequence suggests ancestral hexaploidization in major angiosperm phyla.</title>
        <authorList>
            <consortium name="The French-Italian Public Consortium for Grapevine Genome Characterization."/>
            <person name="Jaillon O."/>
            <person name="Aury J.-M."/>
            <person name="Noel B."/>
            <person name="Policriti A."/>
            <person name="Clepet C."/>
            <person name="Casagrande A."/>
            <person name="Choisne N."/>
            <person name="Aubourg S."/>
            <person name="Vitulo N."/>
            <person name="Jubin C."/>
            <person name="Vezzi A."/>
            <person name="Legeai F."/>
            <person name="Hugueney P."/>
            <person name="Dasilva C."/>
            <person name="Horner D."/>
            <person name="Mica E."/>
            <person name="Jublot D."/>
            <person name="Poulain J."/>
            <person name="Bruyere C."/>
            <person name="Billault A."/>
            <person name="Segurens B."/>
            <person name="Gouyvenoux M."/>
            <person name="Ugarte E."/>
            <person name="Cattonaro F."/>
            <person name="Anthouard V."/>
            <person name="Vico V."/>
            <person name="Del Fabbro C."/>
            <person name="Alaux M."/>
            <person name="Di Gaspero G."/>
            <person name="Dumas V."/>
            <person name="Felice N."/>
            <person name="Paillard S."/>
            <person name="Juman I."/>
            <person name="Moroldo M."/>
            <person name="Scalabrin S."/>
            <person name="Canaguier A."/>
            <person name="Le Clainche I."/>
            <person name="Malacrida G."/>
            <person name="Durand E."/>
            <person name="Pesole G."/>
            <person name="Laucou V."/>
            <person name="Chatelet P."/>
            <person name="Merdinoglu D."/>
            <person name="Delledonne M."/>
            <person name="Pezzotti M."/>
            <person name="Lecharny A."/>
            <person name="Scarpelli C."/>
            <person name="Artiguenave F."/>
            <person name="Pe M.E."/>
            <person name="Valle G."/>
            <person name="Morgante M."/>
            <person name="Caboche M."/>
            <person name="Adam-Blondon A.-F."/>
            <person name="Weissenbach J."/>
            <person name="Quetier F."/>
            <person name="Wincker P."/>
        </authorList>
    </citation>
    <scope>NUCLEOTIDE SEQUENCE [LARGE SCALE GENOMIC DNA]</scope>
    <source>
        <strain evidence="6">cv. Pinot noir / PN40024</strain>
    </source>
</reference>
<name>F6HYR2_VITVI</name>
<evidence type="ECO:0000256" key="1">
    <source>
        <dbReference type="SAM" id="Coils"/>
    </source>
</evidence>
<dbReference type="InterPro" id="IPR057237">
    <property type="entry name" value="DUF7915"/>
</dbReference>
<gene>
    <name evidence="5" type="ordered locus">VIT_05s0102g00250</name>
</gene>
<feature type="region of interest" description="Disordered" evidence="2">
    <location>
        <begin position="248"/>
        <end position="279"/>
    </location>
</feature>
<dbReference type="OrthoDB" id="1909634at2759"/>
<dbReference type="AlphaFoldDB" id="F6HYR2"/>
<organism evidence="5 6">
    <name type="scientific">Vitis vinifera</name>
    <name type="common">Grape</name>
    <dbReference type="NCBI Taxonomy" id="29760"/>
    <lineage>
        <taxon>Eukaryota</taxon>
        <taxon>Viridiplantae</taxon>
        <taxon>Streptophyta</taxon>
        <taxon>Embryophyta</taxon>
        <taxon>Tracheophyta</taxon>
        <taxon>Spermatophyta</taxon>
        <taxon>Magnoliopsida</taxon>
        <taxon>eudicotyledons</taxon>
        <taxon>Gunneridae</taxon>
        <taxon>Pentapetalae</taxon>
        <taxon>rosids</taxon>
        <taxon>Vitales</taxon>
        <taxon>Vitaceae</taxon>
        <taxon>Viteae</taxon>
        <taxon>Vitis</taxon>
    </lineage>
</organism>
<dbReference type="PaxDb" id="29760-VIT_05s0102g00250.t01"/>
<accession>F6HYR2</accession>
<evidence type="ECO:0000313" key="6">
    <source>
        <dbReference type="Proteomes" id="UP000009183"/>
    </source>
</evidence>
<dbReference type="Pfam" id="PF25500">
    <property type="entry name" value="DUF7913"/>
    <property type="match status" value="1"/>
</dbReference>
<feature type="domain" description="DUF7915" evidence="4">
    <location>
        <begin position="160"/>
        <end position="218"/>
    </location>
</feature>
<feature type="coiled-coil region" evidence="1">
    <location>
        <begin position="381"/>
        <end position="408"/>
    </location>
</feature>
<dbReference type="PANTHER" id="PTHR33913:SF1">
    <property type="entry name" value="DRBM DOMAIN-CONTAINING PROTEIN"/>
    <property type="match status" value="1"/>
</dbReference>
<feature type="domain" description="DUF7913" evidence="3">
    <location>
        <begin position="6"/>
        <end position="124"/>
    </location>
</feature>
<evidence type="ECO:0000256" key="2">
    <source>
        <dbReference type="SAM" id="MobiDB-lite"/>
    </source>
</evidence>
<dbReference type="Proteomes" id="UP000009183">
    <property type="component" value="Chromosome 5"/>
</dbReference>